<dbReference type="RefSeq" id="WP_100163813.1">
    <property type="nucleotide sequence ID" value="NZ_PGTB01000100.1"/>
</dbReference>
<dbReference type="AlphaFoldDB" id="A0A2M8IXS3"/>
<organism evidence="4 5">
    <name type="scientific">Pseudooceanicola lipolyticus</name>
    <dbReference type="NCBI Taxonomy" id="2029104"/>
    <lineage>
        <taxon>Bacteria</taxon>
        <taxon>Pseudomonadati</taxon>
        <taxon>Pseudomonadota</taxon>
        <taxon>Alphaproteobacteria</taxon>
        <taxon>Rhodobacterales</taxon>
        <taxon>Paracoccaceae</taxon>
        <taxon>Pseudooceanicola</taxon>
    </lineage>
</organism>
<evidence type="ECO:0000256" key="1">
    <source>
        <dbReference type="ARBA" id="ARBA00023002"/>
    </source>
</evidence>
<dbReference type="InterPro" id="IPR029753">
    <property type="entry name" value="D-isomer_DH_CS"/>
</dbReference>
<keyword evidence="1" id="KW-0560">Oxidoreductase</keyword>
<accession>A0A2M8IXS3</accession>
<dbReference type="CDD" id="cd12164">
    <property type="entry name" value="GDH_like_2"/>
    <property type="match status" value="1"/>
</dbReference>
<evidence type="ECO:0000313" key="5">
    <source>
        <dbReference type="Proteomes" id="UP000231553"/>
    </source>
</evidence>
<evidence type="ECO:0000259" key="3">
    <source>
        <dbReference type="Pfam" id="PF02826"/>
    </source>
</evidence>
<dbReference type="SUPFAM" id="SSF51735">
    <property type="entry name" value="NAD(P)-binding Rossmann-fold domains"/>
    <property type="match status" value="1"/>
</dbReference>
<dbReference type="GO" id="GO:0051287">
    <property type="term" value="F:NAD binding"/>
    <property type="evidence" value="ECO:0007669"/>
    <property type="project" value="InterPro"/>
</dbReference>
<proteinExistence type="predicted"/>
<reference evidence="4 5" key="1">
    <citation type="journal article" date="2018" name="Int. J. Syst. Evol. Microbiol.">
        <title>Pseudooceanicola lipolyticus sp. nov., a marine alphaproteobacterium, reclassification of Oceanicola flagellatus as Pseudooceanicola flagellatus comb. nov. and emended description of the genus Pseudooceanicola.</title>
        <authorList>
            <person name="Huang M.-M."/>
            <person name="Guo L.-L."/>
            <person name="Wu Y.-H."/>
            <person name="Lai Q.-L."/>
            <person name="Shao Z.-Z."/>
            <person name="Wang C.-S."/>
            <person name="Wu M."/>
            <person name="Xu X.-W."/>
        </authorList>
    </citation>
    <scope>NUCLEOTIDE SEQUENCE [LARGE SCALE GENOMIC DNA]</scope>
    <source>
        <strain evidence="4 5">157</strain>
    </source>
</reference>
<keyword evidence="5" id="KW-1185">Reference proteome</keyword>
<sequence length="310" mass="33688">MTTNILFAANATRWATYEAPLRRALDAAGLSYDLSPEHAPETVDYIVYAPSQEISDFTPFKRLKAVLNLWAGVETVVNNPTLRVPLARMVDHGLTRGMVEWVTGHVLRHHLGLDAYIHGLNGRWTHNVPPLARDRRVSVLGLGELGRACAETLAGLGFDTAGWSRSARTIPNLTCLHGADGLTAALERAEILVLLLPDTPATRDILTAATLAHLPEGAVILNPGRGTLIDDAALLTALESGRVGHATLDTFRTEPLPPEHPYWAHPRVTITPHIASETRPDTASEVIAENVRRGEAGEPLLHLVDRDLGY</sequence>
<dbReference type="InterPro" id="IPR036291">
    <property type="entry name" value="NAD(P)-bd_dom_sf"/>
</dbReference>
<gene>
    <name evidence="4" type="ORF">CVM52_17835</name>
</gene>
<feature type="domain" description="D-isomer specific 2-hydroxyacid dehydrogenase NAD-binding" evidence="3">
    <location>
        <begin position="121"/>
        <end position="275"/>
    </location>
</feature>
<dbReference type="PROSITE" id="PS00671">
    <property type="entry name" value="D_2_HYDROXYACID_DH_3"/>
    <property type="match status" value="1"/>
</dbReference>
<dbReference type="PANTHER" id="PTHR43333:SF1">
    <property type="entry name" value="D-ISOMER SPECIFIC 2-HYDROXYACID DEHYDROGENASE NAD-BINDING DOMAIN-CONTAINING PROTEIN"/>
    <property type="match status" value="1"/>
</dbReference>
<dbReference type="GO" id="GO:0016616">
    <property type="term" value="F:oxidoreductase activity, acting on the CH-OH group of donors, NAD or NADP as acceptor"/>
    <property type="evidence" value="ECO:0007669"/>
    <property type="project" value="UniProtKB-ARBA"/>
</dbReference>
<keyword evidence="2" id="KW-0520">NAD</keyword>
<evidence type="ECO:0000256" key="2">
    <source>
        <dbReference type="ARBA" id="ARBA00023027"/>
    </source>
</evidence>
<dbReference type="PANTHER" id="PTHR43333">
    <property type="entry name" value="2-HACID_DH_C DOMAIN-CONTAINING PROTEIN"/>
    <property type="match status" value="1"/>
</dbReference>
<name>A0A2M8IXS3_9RHOB</name>
<dbReference type="Pfam" id="PF02826">
    <property type="entry name" value="2-Hacid_dh_C"/>
    <property type="match status" value="1"/>
</dbReference>
<dbReference type="Gene3D" id="3.40.50.720">
    <property type="entry name" value="NAD(P)-binding Rossmann-like Domain"/>
    <property type="match status" value="2"/>
</dbReference>
<dbReference type="EMBL" id="PGTB01000100">
    <property type="protein sequence ID" value="PJE35312.1"/>
    <property type="molecule type" value="Genomic_DNA"/>
</dbReference>
<evidence type="ECO:0000313" key="4">
    <source>
        <dbReference type="EMBL" id="PJE35312.1"/>
    </source>
</evidence>
<dbReference type="InterPro" id="IPR006140">
    <property type="entry name" value="D-isomer_DH_NAD-bd"/>
</dbReference>
<keyword evidence="4" id="KW-0670">Pyruvate</keyword>
<dbReference type="OrthoDB" id="9787219at2"/>
<dbReference type="Proteomes" id="UP000231553">
    <property type="component" value="Unassembled WGS sequence"/>
</dbReference>
<protein>
    <submittedName>
        <fullName evidence="4">Glyoxylate/hydroxypyruvate reductase A</fullName>
    </submittedName>
</protein>
<comment type="caution">
    <text evidence="4">The sequence shown here is derived from an EMBL/GenBank/DDBJ whole genome shotgun (WGS) entry which is preliminary data.</text>
</comment>